<protein>
    <submittedName>
        <fullName evidence="1">Uncharacterized protein</fullName>
    </submittedName>
</protein>
<evidence type="ECO:0000313" key="1">
    <source>
        <dbReference type="EMBL" id="KAF9789720.1"/>
    </source>
</evidence>
<accession>A0A9P6LAF3</accession>
<comment type="caution">
    <text evidence="1">The sequence shown here is derived from an EMBL/GenBank/DDBJ whole genome shotgun (WGS) entry which is preliminary data.</text>
</comment>
<proteinExistence type="predicted"/>
<dbReference type="AlphaFoldDB" id="A0A9P6LAF3"/>
<feature type="non-terminal residue" evidence="1">
    <location>
        <position position="1"/>
    </location>
</feature>
<gene>
    <name evidence="1" type="ORF">BJ322DRAFT_991400</name>
</gene>
<evidence type="ECO:0000313" key="2">
    <source>
        <dbReference type="Proteomes" id="UP000736335"/>
    </source>
</evidence>
<reference evidence="1" key="2">
    <citation type="submission" date="2020-11" db="EMBL/GenBank/DDBJ databases">
        <authorList>
            <consortium name="DOE Joint Genome Institute"/>
            <person name="Kuo A."/>
            <person name="Miyauchi S."/>
            <person name="Kiss E."/>
            <person name="Drula E."/>
            <person name="Kohler A."/>
            <person name="Sanchez-Garcia M."/>
            <person name="Andreopoulos B."/>
            <person name="Barry K.W."/>
            <person name="Bonito G."/>
            <person name="Buee M."/>
            <person name="Carver A."/>
            <person name="Chen C."/>
            <person name="Cichocki N."/>
            <person name="Clum A."/>
            <person name="Culley D."/>
            <person name="Crous P.W."/>
            <person name="Fauchery L."/>
            <person name="Girlanda M."/>
            <person name="Hayes R."/>
            <person name="Keri Z."/>
            <person name="Labutti K."/>
            <person name="Lipzen A."/>
            <person name="Lombard V."/>
            <person name="Magnuson J."/>
            <person name="Maillard F."/>
            <person name="Morin E."/>
            <person name="Murat C."/>
            <person name="Nolan M."/>
            <person name="Ohm R."/>
            <person name="Pangilinan J."/>
            <person name="Pereira M."/>
            <person name="Perotto S."/>
            <person name="Peter M."/>
            <person name="Riley R."/>
            <person name="Sitrit Y."/>
            <person name="Stielow B."/>
            <person name="Szollosi G."/>
            <person name="Zifcakova L."/>
            <person name="Stursova M."/>
            <person name="Spatafora J.W."/>
            <person name="Tedersoo L."/>
            <person name="Vaario L.-M."/>
            <person name="Yamada A."/>
            <person name="Yan M."/>
            <person name="Wang P."/>
            <person name="Xu J."/>
            <person name="Bruns T."/>
            <person name="Baldrian P."/>
            <person name="Vilgalys R."/>
            <person name="Henrissat B."/>
            <person name="Grigoriev I.V."/>
            <person name="Hibbett D."/>
            <person name="Nagy L.G."/>
            <person name="Martin F.M."/>
        </authorList>
    </citation>
    <scope>NUCLEOTIDE SEQUENCE</scope>
    <source>
        <strain evidence="1">UH-Tt-Lm1</strain>
    </source>
</reference>
<sequence length="96" mass="10844">IQRILKLAIKRSALSDIVDHTMVQLNSGITPDQIAFDKRMGVVRDRSVMWLINGYMAINNPEIIQKAFRLCSTGEEDFNLSYDSLTSEEAEVALVE</sequence>
<dbReference type="EMBL" id="WIUZ02000003">
    <property type="protein sequence ID" value="KAF9789720.1"/>
    <property type="molecule type" value="Genomic_DNA"/>
</dbReference>
<feature type="non-terminal residue" evidence="1">
    <location>
        <position position="96"/>
    </location>
</feature>
<reference evidence="1" key="1">
    <citation type="journal article" date="2020" name="Nat. Commun.">
        <title>Large-scale genome sequencing of mycorrhizal fungi provides insights into the early evolution of symbiotic traits.</title>
        <authorList>
            <person name="Miyauchi S."/>
            <person name="Kiss E."/>
            <person name="Kuo A."/>
            <person name="Drula E."/>
            <person name="Kohler A."/>
            <person name="Sanchez-Garcia M."/>
            <person name="Morin E."/>
            <person name="Andreopoulos B."/>
            <person name="Barry K.W."/>
            <person name="Bonito G."/>
            <person name="Buee M."/>
            <person name="Carver A."/>
            <person name="Chen C."/>
            <person name="Cichocki N."/>
            <person name="Clum A."/>
            <person name="Culley D."/>
            <person name="Crous P.W."/>
            <person name="Fauchery L."/>
            <person name="Girlanda M."/>
            <person name="Hayes R.D."/>
            <person name="Keri Z."/>
            <person name="LaButti K."/>
            <person name="Lipzen A."/>
            <person name="Lombard V."/>
            <person name="Magnuson J."/>
            <person name="Maillard F."/>
            <person name="Murat C."/>
            <person name="Nolan M."/>
            <person name="Ohm R.A."/>
            <person name="Pangilinan J."/>
            <person name="Pereira M.F."/>
            <person name="Perotto S."/>
            <person name="Peter M."/>
            <person name="Pfister S."/>
            <person name="Riley R."/>
            <person name="Sitrit Y."/>
            <person name="Stielow J.B."/>
            <person name="Szollosi G."/>
            <person name="Zifcakova L."/>
            <person name="Stursova M."/>
            <person name="Spatafora J.W."/>
            <person name="Tedersoo L."/>
            <person name="Vaario L.M."/>
            <person name="Yamada A."/>
            <person name="Yan M."/>
            <person name="Wang P."/>
            <person name="Xu J."/>
            <person name="Bruns T."/>
            <person name="Baldrian P."/>
            <person name="Vilgalys R."/>
            <person name="Dunand C."/>
            <person name="Henrissat B."/>
            <person name="Grigoriev I.V."/>
            <person name="Hibbett D."/>
            <person name="Nagy L.G."/>
            <person name="Martin F.M."/>
        </authorList>
    </citation>
    <scope>NUCLEOTIDE SEQUENCE</scope>
    <source>
        <strain evidence="1">UH-Tt-Lm1</strain>
    </source>
</reference>
<keyword evidence="2" id="KW-1185">Reference proteome</keyword>
<name>A0A9P6LAF3_9AGAM</name>
<organism evidence="1 2">
    <name type="scientific">Thelephora terrestris</name>
    <dbReference type="NCBI Taxonomy" id="56493"/>
    <lineage>
        <taxon>Eukaryota</taxon>
        <taxon>Fungi</taxon>
        <taxon>Dikarya</taxon>
        <taxon>Basidiomycota</taxon>
        <taxon>Agaricomycotina</taxon>
        <taxon>Agaricomycetes</taxon>
        <taxon>Thelephorales</taxon>
        <taxon>Thelephoraceae</taxon>
        <taxon>Thelephora</taxon>
    </lineage>
</organism>
<dbReference type="Proteomes" id="UP000736335">
    <property type="component" value="Unassembled WGS sequence"/>
</dbReference>
<dbReference type="OrthoDB" id="2659073at2759"/>